<dbReference type="PANTHER" id="PTHR13370:SF3">
    <property type="entry name" value="TRNA (GUANINE(10)-N2)-METHYLTRANSFERASE HOMOLOG"/>
    <property type="match status" value="1"/>
</dbReference>
<dbReference type="Pfam" id="PF01555">
    <property type="entry name" value="N6_N4_Mtase"/>
    <property type="match status" value="2"/>
</dbReference>
<gene>
    <name evidence="10" type="ORF">GGQ87_000749</name>
</gene>
<dbReference type="GO" id="GO:0003677">
    <property type="term" value="F:DNA binding"/>
    <property type="evidence" value="ECO:0007669"/>
    <property type="project" value="UniProtKB-KW"/>
</dbReference>
<protein>
    <submittedName>
        <fullName evidence="10">DNA modification methylase</fullName>
    </submittedName>
</protein>
<evidence type="ECO:0000256" key="3">
    <source>
        <dbReference type="ARBA" id="ARBA00022679"/>
    </source>
</evidence>
<dbReference type="GO" id="GO:0015667">
    <property type="term" value="F:site-specific DNA-methyltransferase (cytosine-N4-specific) activity"/>
    <property type="evidence" value="ECO:0007669"/>
    <property type="project" value="UniProtKB-EC"/>
</dbReference>
<evidence type="ECO:0000256" key="2">
    <source>
        <dbReference type="ARBA" id="ARBA00022603"/>
    </source>
</evidence>
<dbReference type="RefSeq" id="WP_168045365.1">
    <property type="nucleotide sequence ID" value="NZ_JAATJM010000001.1"/>
</dbReference>
<dbReference type="PANTHER" id="PTHR13370">
    <property type="entry name" value="RNA METHYLASE-RELATED"/>
    <property type="match status" value="1"/>
</dbReference>
<comment type="catalytic activity">
    <reaction evidence="8">
        <text>a 2'-deoxycytidine in DNA + S-adenosyl-L-methionine = an N(4)-methyl-2'-deoxycytidine in DNA + S-adenosyl-L-homocysteine + H(+)</text>
        <dbReference type="Rhea" id="RHEA:16857"/>
        <dbReference type="Rhea" id="RHEA-COMP:11369"/>
        <dbReference type="Rhea" id="RHEA-COMP:13674"/>
        <dbReference type="ChEBI" id="CHEBI:15378"/>
        <dbReference type="ChEBI" id="CHEBI:57856"/>
        <dbReference type="ChEBI" id="CHEBI:59789"/>
        <dbReference type="ChEBI" id="CHEBI:85452"/>
        <dbReference type="ChEBI" id="CHEBI:137933"/>
        <dbReference type="EC" id="2.1.1.113"/>
    </reaction>
</comment>
<keyword evidence="3" id="KW-0808">Transferase</keyword>
<evidence type="ECO:0000256" key="5">
    <source>
        <dbReference type="ARBA" id="ARBA00022747"/>
    </source>
</evidence>
<keyword evidence="4" id="KW-0949">S-adenosyl-L-methionine</keyword>
<dbReference type="GO" id="GO:0032259">
    <property type="term" value="P:methylation"/>
    <property type="evidence" value="ECO:0007669"/>
    <property type="project" value="UniProtKB-KW"/>
</dbReference>
<dbReference type="GO" id="GO:0008170">
    <property type="term" value="F:N-methyltransferase activity"/>
    <property type="evidence" value="ECO:0007669"/>
    <property type="project" value="InterPro"/>
</dbReference>
<proteinExistence type="inferred from homology"/>
<feature type="domain" description="DNA methylase N-4/N-6" evidence="9">
    <location>
        <begin position="80"/>
        <end position="134"/>
    </location>
</feature>
<dbReference type="Gene3D" id="3.40.50.150">
    <property type="entry name" value="Vaccinia Virus protein VP39"/>
    <property type="match status" value="3"/>
</dbReference>
<dbReference type="AlphaFoldDB" id="A0A7X6BNI2"/>
<keyword evidence="11" id="KW-1185">Reference proteome</keyword>
<comment type="similarity">
    <text evidence="1">Belongs to the N(4)/N(6)-methyltransferase family. N(4) subfamily.</text>
</comment>
<evidence type="ECO:0000256" key="7">
    <source>
        <dbReference type="ARBA" id="ARBA00047942"/>
    </source>
</evidence>
<evidence type="ECO:0000256" key="8">
    <source>
        <dbReference type="ARBA" id="ARBA00049120"/>
    </source>
</evidence>
<dbReference type="InterPro" id="IPR017985">
    <property type="entry name" value="MeTrfase_CN4_CS"/>
</dbReference>
<name>A0A7X6BNI2_9CAUL</name>
<dbReference type="InterPro" id="IPR002941">
    <property type="entry name" value="DNA_methylase_N4/N6"/>
</dbReference>
<evidence type="ECO:0000313" key="11">
    <source>
        <dbReference type="Proteomes" id="UP000587415"/>
    </source>
</evidence>
<dbReference type="Proteomes" id="UP000587415">
    <property type="component" value="Unassembled WGS sequence"/>
</dbReference>
<dbReference type="GO" id="GO:0005737">
    <property type="term" value="C:cytoplasm"/>
    <property type="evidence" value="ECO:0007669"/>
    <property type="project" value="TreeGrafter"/>
</dbReference>
<reference evidence="10 11" key="1">
    <citation type="submission" date="2020-03" db="EMBL/GenBank/DDBJ databases">
        <title>Genomic Encyclopedia of Type Strains, Phase IV (KMG-IV): sequencing the most valuable type-strain genomes for metagenomic binning, comparative biology and taxonomic classification.</title>
        <authorList>
            <person name="Goeker M."/>
        </authorList>
    </citation>
    <scope>NUCLEOTIDE SEQUENCE [LARGE SCALE GENOMIC DNA]</scope>
    <source>
        <strain evidence="10 11">DSM 4736</strain>
    </source>
</reference>
<keyword evidence="6" id="KW-0238">DNA-binding</keyword>
<dbReference type="PRINTS" id="PR00508">
    <property type="entry name" value="S21N4MTFRASE"/>
</dbReference>
<accession>A0A7X6BNI2</accession>
<comment type="catalytic activity">
    <reaction evidence="7">
        <text>a 2'-deoxyadenosine in DNA + S-adenosyl-L-methionine = an N(6)-methyl-2'-deoxyadenosine in DNA + S-adenosyl-L-homocysteine + H(+)</text>
        <dbReference type="Rhea" id="RHEA:15197"/>
        <dbReference type="Rhea" id="RHEA-COMP:12418"/>
        <dbReference type="Rhea" id="RHEA-COMP:12419"/>
        <dbReference type="ChEBI" id="CHEBI:15378"/>
        <dbReference type="ChEBI" id="CHEBI:57856"/>
        <dbReference type="ChEBI" id="CHEBI:59789"/>
        <dbReference type="ChEBI" id="CHEBI:90615"/>
        <dbReference type="ChEBI" id="CHEBI:90616"/>
        <dbReference type="EC" id="2.1.1.72"/>
    </reaction>
</comment>
<comment type="caution">
    <text evidence="10">The sequence shown here is derived from an EMBL/GenBank/DDBJ whole genome shotgun (WGS) entry which is preliminary data.</text>
</comment>
<dbReference type="GO" id="GO:0009307">
    <property type="term" value="P:DNA restriction-modification system"/>
    <property type="evidence" value="ECO:0007669"/>
    <property type="project" value="UniProtKB-KW"/>
</dbReference>
<keyword evidence="5" id="KW-0680">Restriction system</keyword>
<dbReference type="EMBL" id="JAATJM010000001">
    <property type="protein sequence ID" value="NJC40491.1"/>
    <property type="molecule type" value="Genomic_DNA"/>
</dbReference>
<dbReference type="GO" id="GO:0009007">
    <property type="term" value="F:site-specific DNA-methyltransferase (adenine-specific) activity"/>
    <property type="evidence" value="ECO:0007669"/>
    <property type="project" value="UniProtKB-EC"/>
</dbReference>
<sequence length="958" mass="106251">METSNVRKAALAEQLDLQGESFTSWLEHQIDEFVPAASGTGGPRSPTCVSDLLATSDVIKTLRSIDWAFTDEDTRYLTHDLHPYPAKFPPQIPAKLISALSLPGDVVMDPFGGSGTTAVEAVRLRRRAISFDANPLSALVGRVKTLAIGEHDLAPLEELRNAVDSYRANGEGRGSNWSEGLIAKHSCHVPAIPNIEKWFCSAAIGELALLRHLIGQTTSESSEDVALLAFSRIVTRVSNQDSETRYVSKEKELPTTFVLRAYLESLRTVLKRLEAAAPTLAGPVANFVEGDARTDIGKAVPPSSVDLIVTSPPYPNATDYHLYHRFRLFWLGHDPRLFGGLEIGSHLKHQRNGTDFDEYREDMTRVLEGAYRALQPGRYAVFVVGDAVFKGEEFSTSEALAVAAIKVGFEVTDIIDRPIHNTKRSFTQAARRARLEQLLVLQKPNDHVSVTFAPPAYRMWEYEERLRAEELRGLGFDVKALDVGKPIAASARQPALWNARRASFSKSYSILDEDFQGTWQNILENGDSDPTKRKDPKYATHGIHPYKGKFYPQLAKSLLNASGVDLGSVVLDPYCGSGTVPLEGFLNGHRAYGVDMNPLAAKIARAKTGILQVDRSLVEGAIASVLAAVDRQTQYQHSRDEFPAGSLAELESWFPPKVLDKLNWLLGQIRLFGEPRLVDFFEVIASSVIRDVSQQEPSDLRIRRRKEPLEDAPVVELFAARLSKQSRRLQKYWRAAARCPGQQFAPVIQEGDSRGRAFLDDMGLVDGEVDCVVTSPPYATALPYIDTDRLSILAILGVPSSERSVLEEALTGSREIRRSVKNALEIELGSTSASDSLPAPVVDTLRHIMKENKAAGVGFRRDNMPALLWRYFVDIKLTLRQISRLLKAGGKAYYVVGDSKTKLGDDWFAIETCRHISEIADSLGFVIHDPIDIDVTTERMMHMKNSITKNQVLIFERP</sequence>
<evidence type="ECO:0000256" key="4">
    <source>
        <dbReference type="ARBA" id="ARBA00022691"/>
    </source>
</evidence>
<organism evidence="10 11">
    <name type="scientific">Brevundimonas alba</name>
    <dbReference type="NCBI Taxonomy" id="74314"/>
    <lineage>
        <taxon>Bacteria</taxon>
        <taxon>Pseudomonadati</taxon>
        <taxon>Pseudomonadota</taxon>
        <taxon>Alphaproteobacteria</taxon>
        <taxon>Caulobacterales</taxon>
        <taxon>Caulobacteraceae</taxon>
        <taxon>Brevundimonas</taxon>
    </lineage>
</organism>
<dbReference type="SUPFAM" id="SSF53335">
    <property type="entry name" value="S-adenosyl-L-methionine-dependent methyltransferases"/>
    <property type="match status" value="3"/>
</dbReference>
<evidence type="ECO:0000256" key="1">
    <source>
        <dbReference type="ARBA" id="ARBA00010203"/>
    </source>
</evidence>
<feature type="domain" description="DNA methylase N-4/N-6" evidence="9">
    <location>
        <begin position="305"/>
        <end position="604"/>
    </location>
</feature>
<dbReference type="InterPro" id="IPR029063">
    <property type="entry name" value="SAM-dependent_MTases_sf"/>
</dbReference>
<evidence type="ECO:0000256" key="6">
    <source>
        <dbReference type="ARBA" id="ARBA00023125"/>
    </source>
</evidence>
<dbReference type="InterPro" id="IPR001091">
    <property type="entry name" value="RM_Methyltransferase"/>
</dbReference>
<dbReference type="PROSITE" id="PS00093">
    <property type="entry name" value="N4_MTASE"/>
    <property type="match status" value="2"/>
</dbReference>
<keyword evidence="2 10" id="KW-0489">Methyltransferase</keyword>
<evidence type="ECO:0000313" key="10">
    <source>
        <dbReference type="EMBL" id="NJC40491.1"/>
    </source>
</evidence>
<evidence type="ECO:0000259" key="9">
    <source>
        <dbReference type="Pfam" id="PF01555"/>
    </source>
</evidence>